<dbReference type="InterPro" id="IPR003959">
    <property type="entry name" value="ATPase_AAA_core"/>
</dbReference>
<organism evidence="6 7">
    <name type="scientific">Ditylenchus dipsaci</name>
    <dbReference type="NCBI Taxonomy" id="166011"/>
    <lineage>
        <taxon>Eukaryota</taxon>
        <taxon>Metazoa</taxon>
        <taxon>Ecdysozoa</taxon>
        <taxon>Nematoda</taxon>
        <taxon>Chromadorea</taxon>
        <taxon>Rhabditida</taxon>
        <taxon>Tylenchina</taxon>
        <taxon>Tylenchomorpha</taxon>
        <taxon>Sphaerularioidea</taxon>
        <taxon>Anguinidae</taxon>
        <taxon>Anguininae</taxon>
        <taxon>Ditylenchus</taxon>
    </lineage>
</organism>
<dbReference type="PANTHER" id="PTHR23074:SF83">
    <property type="entry name" value="VACUOLAR PROTEIN SORTING-ASSOCIATED PROTEIN 4A"/>
    <property type="match status" value="1"/>
</dbReference>
<accession>A0A915CM76</accession>
<evidence type="ECO:0000256" key="2">
    <source>
        <dbReference type="ARBA" id="ARBA00022840"/>
    </source>
</evidence>
<keyword evidence="3" id="KW-0175">Coiled coil</keyword>
<sequence>MVRRCLDEYAAKCAQDEEIDNYEKEICESEQYTSNTRLDAENYGGSADEDEKNIKDGLSSTILKEKPNVRFSDVAGCEDSKRVFKEAVMMPQLMPAHIRKNMDPWKGILLYGPPGTGKTMMAKALAGESNATFFSVKASDLISKWQGQSEKAIKQLFILASENRPAIIFFDEVDGLASKRSEDDTDSTRRIKTELFAQMDGLGNNGTRDISVIATTNVPWLLDEAIRRRFQNLKVHYRRFLLRERIKAIDEKKDILINLLGALHIFRRAWAEVKMETIANCFRHAKFVINTEVSGPSPLDSTKWLNDLLLPCSPKDPLAIRMTLAQVKDRNKVIARPINKASLYLKKKYVKCLKF</sequence>
<dbReference type="InterPro" id="IPR050304">
    <property type="entry name" value="MT-severing_AAA_ATPase"/>
</dbReference>
<dbReference type="GO" id="GO:0007033">
    <property type="term" value="P:vacuole organization"/>
    <property type="evidence" value="ECO:0007669"/>
    <property type="project" value="TreeGrafter"/>
</dbReference>
<dbReference type="PROSITE" id="PS00674">
    <property type="entry name" value="AAA"/>
    <property type="match status" value="1"/>
</dbReference>
<evidence type="ECO:0000313" key="6">
    <source>
        <dbReference type="Proteomes" id="UP000887574"/>
    </source>
</evidence>
<keyword evidence="6" id="KW-1185">Reference proteome</keyword>
<dbReference type="InterPro" id="IPR027417">
    <property type="entry name" value="P-loop_NTPase"/>
</dbReference>
<dbReference type="PANTHER" id="PTHR23074">
    <property type="entry name" value="AAA DOMAIN-CONTAINING"/>
    <property type="match status" value="1"/>
</dbReference>
<proteinExistence type="inferred from homology"/>
<dbReference type="FunFam" id="3.40.50.300:FF:001025">
    <property type="entry name" value="ATPase family, AAA domain-containing 2B"/>
    <property type="match status" value="1"/>
</dbReference>
<keyword evidence="1 4" id="KW-0547">Nucleotide-binding</keyword>
<name>A0A915CM76_9BILA</name>
<dbReference type="AlphaFoldDB" id="A0A915CM76"/>
<dbReference type="GO" id="GO:0016197">
    <property type="term" value="P:endosomal transport"/>
    <property type="evidence" value="ECO:0007669"/>
    <property type="project" value="TreeGrafter"/>
</dbReference>
<evidence type="ECO:0000259" key="5">
    <source>
        <dbReference type="SMART" id="SM00382"/>
    </source>
</evidence>
<dbReference type="GO" id="GO:0016887">
    <property type="term" value="F:ATP hydrolysis activity"/>
    <property type="evidence" value="ECO:0007669"/>
    <property type="project" value="InterPro"/>
</dbReference>
<dbReference type="GO" id="GO:0005524">
    <property type="term" value="F:ATP binding"/>
    <property type="evidence" value="ECO:0007669"/>
    <property type="project" value="UniProtKB-KW"/>
</dbReference>
<evidence type="ECO:0000313" key="7">
    <source>
        <dbReference type="WBParaSite" id="jg10465"/>
    </source>
</evidence>
<dbReference type="SMART" id="SM00382">
    <property type="entry name" value="AAA"/>
    <property type="match status" value="1"/>
</dbReference>
<reference evidence="7" key="1">
    <citation type="submission" date="2022-11" db="UniProtKB">
        <authorList>
            <consortium name="WormBaseParasite"/>
        </authorList>
    </citation>
    <scope>IDENTIFICATION</scope>
</reference>
<dbReference type="WBParaSite" id="jg10465">
    <property type="protein sequence ID" value="jg10465"/>
    <property type="gene ID" value="jg10465"/>
</dbReference>
<protein>
    <submittedName>
        <fullName evidence="7">AAA+ ATPase domain-containing protein</fullName>
    </submittedName>
</protein>
<dbReference type="Pfam" id="PF00004">
    <property type="entry name" value="AAA"/>
    <property type="match status" value="1"/>
</dbReference>
<dbReference type="InterPro" id="IPR003960">
    <property type="entry name" value="ATPase_AAA_CS"/>
</dbReference>
<evidence type="ECO:0000256" key="1">
    <source>
        <dbReference type="ARBA" id="ARBA00022741"/>
    </source>
</evidence>
<dbReference type="InterPro" id="IPR003593">
    <property type="entry name" value="AAA+_ATPase"/>
</dbReference>
<feature type="domain" description="AAA+ ATPase" evidence="5">
    <location>
        <begin position="104"/>
        <end position="240"/>
    </location>
</feature>
<dbReference type="Proteomes" id="UP000887574">
    <property type="component" value="Unplaced"/>
</dbReference>
<evidence type="ECO:0000256" key="4">
    <source>
        <dbReference type="RuleBase" id="RU003651"/>
    </source>
</evidence>
<dbReference type="Gene3D" id="3.40.50.300">
    <property type="entry name" value="P-loop containing nucleotide triphosphate hydrolases"/>
    <property type="match status" value="1"/>
</dbReference>
<dbReference type="SUPFAM" id="SSF52540">
    <property type="entry name" value="P-loop containing nucleoside triphosphate hydrolases"/>
    <property type="match status" value="1"/>
</dbReference>
<evidence type="ECO:0000256" key="3">
    <source>
        <dbReference type="ARBA" id="ARBA00023054"/>
    </source>
</evidence>
<comment type="similarity">
    <text evidence="4">Belongs to the AAA ATPase family.</text>
</comment>
<dbReference type="GO" id="GO:0003676">
    <property type="term" value="F:nucleic acid binding"/>
    <property type="evidence" value="ECO:0007669"/>
    <property type="project" value="InterPro"/>
</dbReference>
<keyword evidence="2 4" id="KW-0067">ATP-binding</keyword>